<feature type="compositionally biased region" description="Acidic residues" evidence="5">
    <location>
        <begin position="158"/>
        <end position="170"/>
    </location>
</feature>
<comment type="caution">
    <text evidence="7">The sequence shown here is derived from an EMBL/GenBank/DDBJ whole genome shotgun (WGS) entry which is preliminary data.</text>
</comment>
<dbReference type="GO" id="GO:0008270">
    <property type="term" value="F:zinc ion binding"/>
    <property type="evidence" value="ECO:0007669"/>
    <property type="project" value="UniProtKB-KW"/>
</dbReference>
<feature type="region of interest" description="Disordered" evidence="5">
    <location>
        <begin position="1"/>
        <end position="42"/>
    </location>
</feature>
<dbReference type="EMBL" id="CAJNIZ010028446">
    <property type="protein sequence ID" value="CAE7508233.1"/>
    <property type="molecule type" value="Genomic_DNA"/>
</dbReference>
<feature type="region of interest" description="Disordered" evidence="5">
    <location>
        <begin position="60"/>
        <end position="86"/>
    </location>
</feature>
<dbReference type="AlphaFoldDB" id="A0A812T5M7"/>
<dbReference type="OrthoDB" id="445907at2759"/>
<dbReference type="SUPFAM" id="SSF90209">
    <property type="entry name" value="Ran binding protein zinc finger-like"/>
    <property type="match status" value="1"/>
</dbReference>
<protein>
    <submittedName>
        <fullName evidence="7">CysS protein</fullName>
    </submittedName>
</protein>
<keyword evidence="1" id="KW-0479">Metal-binding</keyword>
<dbReference type="GO" id="GO:0005524">
    <property type="term" value="F:ATP binding"/>
    <property type="evidence" value="ECO:0007669"/>
    <property type="project" value="InterPro"/>
</dbReference>
<dbReference type="Gene3D" id="4.10.1060.10">
    <property type="entry name" value="Zinc finger, RanBP2-type"/>
    <property type="match status" value="1"/>
</dbReference>
<evidence type="ECO:0000256" key="5">
    <source>
        <dbReference type="SAM" id="MobiDB-lite"/>
    </source>
</evidence>
<dbReference type="SUPFAM" id="SSF47323">
    <property type="entry name" value="Anticodon-binding domain of a subclass of class I aminoacyl-tRNA synthetases"/>
    <property type="match status" value="1"/>
</dbReference>
<dbReference type="GO" id="GO:0006418">
    <property type="term" value="P:tRNA aminoacylation for protein translation"/>
    <property type="evidence" value="ECO:0007669"/>
    <property type="project" value="InterPro"/>
</dbReference>
<dbReference type="InterPro" id="IPR001876">
    <property type="entry name" value="Znf_RanBP2"/>
</dbReference>
<evidence type="ECO:0000256" key="3">
    <source>
        <dbReference type="ARBA" id="ARBA00022833"/>
    </source>
</evidence>
<evidence type="ECO:0000256" key="2">
    <source>
        <dbReference type="ARBA" id="ARBA00022771"/>
    </source>
</evidence>
<reference evidence="7" key="1">
    <citation type="submission" date="2021-02" db="EMBL/GenBank/DDBJ databases">
        <authorList>
            <person name="Dougan E. K."/>
            <person name="Rhodes N."/>
            <person name="Thang M."/>
            <person name="Chan C."/>
        </authorList>
    </citation>
    <scope>NUCLEOTIDE SEQUENCE</scope>
</reference>
<dbReference type="InterPro" id="IPR009080">
    <property type="entry name" value="tRNAsynth_Ia_anticodon-bd"/>
</dbReference>
<gene>
    <name evidence="7" type="primary">cysS</name>
    <name evidence="7" type="ORF">SPIL2461_LOCUS13192</name>
</gene>
<dbReference type="Gene3D" id="1.20.120.1910">
    <property type="entry name" value="Cysteine-tRNA ligase, C-terminal anti-codon recognition domain"/>
    <property type="match status" value="1"/>
</dbReference>
<keyword evidence="3" id="KW-0862">Zinc</keyword>
<evidence type="ECO:0000256" key="4">
    <source>
        <dbReference type="PROSITE-ProRule" id="PRU00322"/>
    </source>
</evidence>
<sequence>MGRGRSDSRSRSGGRDGDGDRIQQMVDERQAARRDRDFDKADRMREELKDMGVRIDDTQLTWNAPGGLRGVVNNPGGKGPIERREGDWSCPNCGKLVFAAKDTCFSCGEPRPSGDRGYNGGRGGRRRRDDSRDDRRRRRREESRPRGRGRRRRRDRDYESEYEYSEEPRR</sequence>
<feature type="domain" description="RanBP2-type" evidence="6">
    <location>
        <begin position="84"/>
        <end position="113"/>
    </location>
</feature>
<dbReference type="Proteomes" id="UP000649617">
    <property type="component" value="Unassembled WGS sequence"/>
</dbReference>
<keyword evidence="2 4" id="KW-0863">Zinc-finger</keyword>
<proteinExistence type="predicted"/>
<evidence type="ECO:0000256" key="1">
    <source>
        <dbReference type="ARBA" id="ARBA00022723"/>
    </source>
</evidence>
<dbReference type="PROSITE" id="PS50199">
    <property type="entry name" value="ZF_RANBP2_2"/>
    <property type="match status" value="1"/>
</dbReference>
<organism evidence="7 8">
    <name type="scientific">Symbiodinium pilosum</name>
    <name type="common">Dinoflagellate</name>
    <dbReference type="NCBI Taxonomy" id="2952"/>
    <lineage>
        <taxon>Eukaryota</taxon>
        <taxon>Sar</taxon>
        <taxon>Alveolata</taxon>
        <taxon>Dinophyceae</taxon>
        <taxon>Suessiales</taxon>
        <taxon>Symbiodiniaceae</taxon>
        <taxon>Symbiodinium</taxon>
    </lineage>
</organism>
<evidence type="ECO:0000259" key="6">
    <source>
        <dbReference type="PROSITE" id="PS50199"/>
    </source>
</evidence>
<feature type="region of interest" description="Disordered" evidence="5">
    <location>
        <begin position="104"/>
        <end position="170"/>
    </location>
</feature>
<evidence type="ECO:0000313" key="7">
    <source>
        <dbReference type="EMBL" id="CAE7508233.1"/>
    </source>
</evidence>
<keyword evidence="8" id="KW-1185">Reference proteome</keyword>
<name>A0A812T5M7_SYMPI</name>
<dbReference type="GO" id="GO:0004812">
    <property type="term" value="F:aminoacyl-tRNA ligase activity"/>
    <property type="evidence" value="ECO:0007669"/>
    <property type="project" value="InterPro"/>
</dbReference>
<evidence type="ECO:0000313" key="8">
    <source>
        <dbReference type="Proteomes" id="UP000649617"/>
    </source>
</evidence>
<feature type="compositionally biased region" description="Basic and acidic residues" evidence="5">
    <location>
        <begin position="127"/>
        <end position="145"/>
    </location>
</feature>
<accession>A0A812T5M7</accession>
<dbReference type="InterPro" id="IPR036443">
    <property type="entry name" value="Znf_RanBP2_sf"/>
</dbReference>